<dbReference type="SMART" id="SM00317">
    <property type="entry name" value="SET"/>
    <property type="match status" value="1"/>
</dbReference>
<dbReference type="GO" id="GO:0006355">
    <property type="term" value="P:regulation of DNA-templated transcription"/>
    <property type="evidence" value="ECO:0007669"/>
    <property type="project" value="TreeGrafter"/>
</dbReference>
<comment type="caution">
    <text evidence="4">The sequence shown here is derived from an EMBL/GenBank/DDBJ whole genome shotgun (WGS) entry which is preliminary data.</text>
</comment>
<name>A0AAN4YZZ7_9BILA</name>
<dbReference type="AlphaFoldDB" id="A0AAN4YZZ7"/>
<dbReference type="GO" id="GO:0006325">
    <property type="term" value="P:chromatin organization"/>
    <property type="evidence" value="ECO:0007669"/>
    <property type="project" value="UniProtKB-KW"/>
</dbReference>
<dbReference type="SUPFAM" id="SSF82199">
    <property type="entry name" value="SET domain"/>
    <property type="match status" value="1"/>
</dbReference>
<dbReference type="Gene3D" id="2.170.270.10">
    <property type="entry name" value="SET domain"/>
    <property type="match status" value="1"/>
</dbReference>
<sequence>QESLLDSSGSKHANAPSAPYREIQKNEYSSVARLSLSLNPSPITGFEIFNILRSTPRAEAIPQYPDKQPRVLSLTRITSGSYIVELFGHVSLQNESSNGNLLPGLFPGHTFPFEFEHGKFIIDARKCGNFARYVRRSCEPNAELNVLQTGTDLHVMITAKKEIDQFIEITIAFDKDWKKQPRPLQGCACKRGGKCRLERYFSEKNESSNEDATSSASGKTERPRRQSIDERLVREFGVPFHRSAAHTTSSPLAPPLPLPRSDKPIISDRKLPRILLGNARPTAVVIEKTPNNDIPKMKPYPSVS</sequence>
<feature type="region of interest" description="Disordered" evidence="2">
    <location>
        <begin position="1"/>
        <end position="20"/>
    </location>
</feature>
<dbReference type="EMBL" id="BTRK01000001">
    <property type="protein sequence ID" value="GMR31351.1"/>
    <property type="molecule type" value="Genomic_DNA"/>
</dbReference>
<keyword evidence="1" id="KW-0156">Chromatin regulator</keyword>
<evidence type="ECO:0000256" key="2">
    <source>
        <dbReference type="SAM" id="MobiDB-lite"/>
    </source>
</evidence>
<dbReference type="GO" id="GO:0034967">
    <property type="term" value="C:Set3 complex"/>
    <property type="evidence" value="ECO:0007669"/>
    <property type="project" value="TreeGrafter"/>
</dbReference>
<feature type="region of interest" description="Disordered" evidence="2">
    <location>
        <begin position="204"/>
        <end position="230"/>
    </location>
</feature>
<proteinExistence type="predicted"/>
<protein>
    <recommendedName>
        <fullName evidence="3">SET domain-containing protein</fullName>
    </recommendedName>
</protein>
<dbReference type="Pfam" id="PF00856">
    <property type="entry name" value="SET"/>
    <property type="match status" value="1"/>
</dbReference>
<dbReference type="PROSITE" id="PS50280">
    <property type="entry name" value="SET"/>
    <property type="match status" value="1"/>
</dbReference>
<feature type="non-terminal residue" evidence="4">
    <location>
        <position position="1"/>
    </location>
</feature>
<reference evidence="5" key="1">
    <citation type="submission" date="2022-10" db="EMBL/GenBank/DDBJ databases">
        <title>Genome assembly of Pristionchus species.</title>
        <authorList>
            <person name="Yoshida K."/>
            <person name="Sommer R.J."/>
        </authorList>
    </citation>
    <scope>NUCLEOTIDE SEQUENCE [LARGE SCALE GENOMIC DNA]</scope>
    <source>
        <strain evidence="5">RS5460</strain>
    </source>
</reference>
<evidence type="ECO:0000259" key="3">
    <source>
        <dbReference type="PROSITE" id="PS50280"/>
    </source>
</evidence>
<dbReference type="InterPro" id="IPR001214">
    <property type="entry name" value="SET_dom"/>
</dbReference>
<evidence type="ECO:0000313" key="5">
    <source>
        <dbReference type="Proteomes" id="UP001328107"/>
    </source>
</evidence>
<feature type="compositionally biased region" description="Polar residues" evidence="2">
    <location>
        <begin position="1"/>
        <end position="11"/>
    </location>
</feature>
<dbReference type="InterPro" id="IPR046341">
    <property type="entry name" value="SET_dom_sf"/>
</dbReference>
<organism evidence="4 5">
    <name type="scientific">Pristionchus mayeri</name>
    <dbReference type="NCBI Taxonomy" id="1317129"/>
    <lineage>
        <taxon>Eukaryota</taxon>
        <taxon>Metazoa</taxon>
        <taxon>Ecdysozoa</taxon>
        <taxon>Nematoda</taxon>
        <taxon>Chromadorea</taxon>
        <taxon>Rhabditida</taxon>
        <taxon>Rhabditina</taxon>
        <taxon>Diplogasteromorpha</taxon>
        <taxon>Diplogasteroidea</taxon>
        <taxon>Neodiplogasteridae</taxon>
        <taxon>Pristionchus</taxon>
    </lineage>
</organism>
<accession>A0AAN4YZZ7</accession>
<dbReference type="GO" id="GO:0070210">
    <property type="term" value="C:Rpd3L-Expanded complex"/>
    <property type="evidence" value="ECO:0007669"/>
    <property type="project" value="TreeGrafter"/>
</dbReference>
<gene>
    <name evidence="4" type="ORF">PMAYCL1PPCAC_01546</name>
</gene>
<feature type="compositionally biased region" description="Basic and acidic residues" evidence="2">
    <location>
        <begin position="219"/>
        <end position="230"/>
    </location>
</feature>
<dbReference type="PANTHER" id="PTHR46462">
    <property type="entry name" value="UPSET, ISOFORM A"/>
    <property type="match status" value="1"/>
</dbReference>
<feature type="domain" description="SET" evidence="3">
    <location>
        <begin position="34"/>
        <end position="174"/>
    </location>
</feature>
<dbReference type="PANTHER" id="PTHR46462:SF3">
    <property type="entry name" value="UPSET, ISOFORM A"/>
    <property type="match status" value="1"/>
</dbReference>
<keyword evidence="5" id="KW-1185">Reference proteome</keyword>
<evidence type="ECO:0000256" key="1">
    <source>
        <dbReference type="ARBA" id="ARBA00022853"/>
    </source>
</evidence>
<evidence type="ECO:0000313" key="4">
    <source>
        <dbReference type="EMBL" id="GMR31351.1"/>
    </source>
</evidence>
<dbReference type="Proteomes" id="UP001328107">
    <property type="component" value="Unassembled WGS sequence"/>
</dbReference>